<feature type="domain" description="DUF5724" evidence="6">
    <location>
        <begin position="908"/>
        <end position="1301"/>
    </location>
</feature>
<feature type="domain" description="DUF4132" evidence="5">
    <location>
        <begin position="1341"/>
        <end position="1516"/>
    </location>
</feature>
<dbReference type="Pfam" id="PF18991">
    <property type="entry name" value="DUF5724"/>
    <property type="match status" value="2"/>
</dbReference>
<keyword evidence="9" id="KW-1185">Reference proteome</keyword>
<dbReference type="Pfam" id="PF13569">
    <property type="entry name" value="DUF4132"/>
    <property type="match status" value="1"/>
</dbReference>
<feature type="domain" description="DUF7737" evidence="7">
    <location>
        <begin position="1606"/>
        <end position="1707"/>
    </location>
</feature>
<reference evidence="8 9" key="1">
    <citation type="submission" date="2024-07" db="EMBL/GenBank/DDBJ databases">
        <authorList>
            <person name="Tripathy S."/>
        </authorList>
    </citation>
    <scope>NUCLEOTIDE SEQUENCE [LARGE SCALE GENOMIC DNA]</scope>
    <source>
        <strain evidence="8 9">VB-61278_2</strain>
    </source>
</reference>
<gene>
    <name evidence="8" type="ORF">AB0759_10200</name>
</gene>
<organism evidence="8 9">
    <name type="scientific">Scytonema tolypothrichoides VB-61278_2</name>
    <dbReference type="NCBI Taxonomy" id="3232314"/>
    <lineage>
        <taxon>Bacteria</taxon>
        <taxon>Bacillati</taxon>
        <taxon>Cyanobacteriota</taxon>
        <taxon>Cyanophyceae</taxon>
        <taxon>Nostocales</taxon>
        <taxon>Scytonemataceae</taxon>
        <taxon>Scytonema</taxon>
    </lineage>
</organism>
<evidence type="ECO:0000256" key="2">
    <source>
        <dbReference type="ARBA" id="ARBA00022549"/>
    </source>
</evidence>
<keyword evidence="3" id="KW-0605">Phycobilisome</keyword>
<dbReference type="SUPFAM" id="SSF48371">
    <property type="entry name" value="ARM repeat"/>
    <property type="match status" value="2"/>
</dbReference>
<evidence type="ECO:0000256" key="3">
    <source>
        <dbReference type="ARBA" id="ARBA00022738"/>
    </source>
</evidence>
<evidence type="ECO:0000259" key="6">
    <source>
        <dbReference type="Pfam" id="PF18991"/>
    </source>
</evidence>
<evidence type="ECO:0000256" key="1">
    <source>
        <dbReference type="ARBA" id="ARBA00009299"/>
    </source>
</evidence>
<keyword evidence="4" id="KW-0456">Lyase</keyword>
<evidence type="ECO:0000313" key="9">
    <source>
        <dbReference type="Proteomes" id="UP001628874"/>
    </source>
</evidence>
<evidence type="ECO:0000259" key="5">
    <source>
        <dbReference type="Pfam" id="PF13569"/>
    </source>
</evidence>
<comment type="similarity">
    <text evidence="1">Belongs to the CpcE/RpcE/PecE family.</text>
</comment>
<evidence type="ECO:0000313" key="8">
    <source>
        <dbReference type="EMBL" id="MFL9460997.1"/>
    </source>
</evidence>
<dbReference type="Proteomes" id="UP001628874">
    <property type="component" value="Unassembled WGS sequence"/>
</dbReference>
<dbReference type="Gene3D" id="1.25.10.10">
    <property type="entry name" value="Leucine-rich Repeat Variant"/>
    <property type="match status" value="1"/>
</dbReference>
<dbReference type="InterPro" id="IPR025406">
    <property type="entry name" value="DUF4132"/>
</dbReference>
<protein>
    <submittedName>
        <fullName evidence="8">DUF5724 domain-containing protein</fullName>
    </submittedName>
</protein>
<dbReference type="RefSeq" id="WP_050045261.1">
    <property type="nucleotide sequence ID" value="NZ_JBFQGM010000003.1"/>
</dbReference>
<evidence type="ECO:0000256" key="4">
    <source>
        <dbReference type="ARBA" id="ARBA00023239"/>
    </source>
</evidence>
<accession>A0ABW8WJ51</accession>
<keyword evidence="2" id="KW-0042">Antenna complex</keyword>
<sequence>MVLNPEQAKAQLQAIRIQDWKQRRVESIAHLPETLREIGWGILGLHSDGQPLAGYWEAREALLVAAKKLDRFNSEERETLFAALFPQIGIYVEQAWQLFSRLPYQSGYLRKSFRVPSNPELTQSRRCDWLSNLVYIVEGYDRDLSWFAAWCAYIGAYTEDTLGILFAAAIDTGDSQGEEIFNILLASARGEHEIGAMGCHVTRALLIASRPDGWAFVENLLLTAQRQEGLRQTILETIDEAHPEAFRRMLRLILEHDLSRFGAIVRAVGVWLGFDLESVNNRVVKEVLTGILGFLESSELRWEVLRSQEVQGRREREEKENAQRVYFALWTLAFEDAIAAIARISEFLNHPDVECRFVAVYLLSQLKVPEAQVALLPAFEDEDLRIVTLALMEVEHPDHSLQHIDIFERLERILPRFPKQLESLQPLVWNWITLKAEQKAVADALVSNLGVRSPKRLLPYLSLMSADKRSEVARILADEKPWDDEIRNALFSLVGDVSSWVQQAALAALATCHISVVEATNLEQRLTRKSAYLRRGILGLLLKQSDEETLASAERLLGAGNVNRRLAGLELLREMIAKERAVSKCQARVREYELHRKKRTTAETELLEVILNTESDDVPTLKDGLGLVDPKELSPRVQPQVQHPRVFVTPAAVACLKSLDNLIHEHRQTVVIIETGQGNTEELLGSVGKNFSAPDYKKTLEEALTRLPLRELWEHWWNERPQELRDADGLDILRVLAPLCHSHCEQIYLEDSWWQEALQTLYADSQECKLRYHVTIEIVCKWLLRLHSPPGAADFLLDAVATIFTLIPEEPEADAPAKSLSVQATLELIPNEELTQVPDGVYDDCDDWENYPTVAAEDIYYIDGTDWENTTGVVAVDTYYVDCSDGFDWWRSSETLLRWLNLAKYHWSVCPQEWNDNQQIRLWQLLHWLKKPSPKLSRHRHELEEVLMAFRLGAATKADLIEQLLVFDCEPGRYELQDLRRVTGRKLPAELVEYPILREVGALCRQRIIEVELMRKDVPTAASVLATAISTVEGSHTLVRLLQAFAKGKFIRGDIYVSSKADVLCHLIRVSFPAESDTPQEFAQQASAAKISQKRLIELAFYAPQWASYVEAALNWSGFAEAVWWIHAHIQDYKWWYVDEEIRETWTAQVSDRTPLSGQNLTDGAVDVDWFARIYKVLGKEKWRELDKVAKYASKGHRYKRVQLFANAMLGQIEKAALVTSITQKRHQDSVRALGLLPLAKGKKRNSDLLERYQIIQDFLRTSRQFGSQKQANELLAARIAMENLARTAGYPDPQRLEWAMEAQAVADLVDNPLTVAVDGVTISLAIAQTGEAKITAIKQGKPLKSIPAKAKKDPKVKELQVRKQEISRQASRMRLSLEQAMCRGDTFTREELQQLSKHPVLSPMLAKLIFLGEEGELGYLVQQGQALQSQGDRITPITSSHFQIAHPYNLLQTGEWHLWQQDCFRKGRTQPFKQVFRELYILTQAEKAEGTISRRYAGHQVYTRQALGLFAQRGWVTHLDEGVRRTFHELGIAVWVTFVNGFFTSIAADGLTIEGTYFSKQGEWKPLPLEEIPPQIFSEAMRDLDLVVSVAHQSSVDPEASASTVEMRASLIRETCRLLKLTNVKHQGSRAFIEGHLGSYSVHLGSGIVHRQPGGALCIVPAYSQHRRRLFLPFADNDPKTAEIVSKVLLLARDKEIQDPTILSQILK</sequence>
<comment type="caution">
    <text evidence="8">The sequence shown here is derived from an EMBL/GenBank/DDBJ whole genome shotgun (WGS) entry which is preliminary data.</text>
</comment>
<dbReference type="InterPro" id="IPR043782">
    <property type="entry name" value="DUF5724"/>
</dbReference>
<dbReference type="EMBL" id="JBFQGM010000003">
    <property type="protein sequence ID" value="MFL9460997.1"/>
    <property type="molecule type" value="Genomic_DNA"/>
</dbReference>
<dbReference type="InterPro" id="IPR056639">
    <property type="entry name" value="DUF7737"/>
</dbReference>
<dbReference type="InterPro" id="IPR016024">
    <property type="entry name" value="ARM-type_fold"/>
</dbReference>
<proteinExistence type="inferred from homology"/>
<name>A0ABW8WJ51_9CYAN</name>
<dbReference type="Pfam" id="PF24879">
    <property type="entry name" value="DUF7737"/>
    <property type="match status" value="1"/>
</dbReference>
<dbReference type="InterPro" id="IPR011989">
    <property type="entry name" value="ARM-like"/>
</dbReference>
<feature type="domain" description="DUF5724" evidence="6">
    <location>
        <begin position="71"/>
        <end position="810"/>
    </location>
</feature>
<evidence type="ECO:0000259" key="7">
    <source>
        <dbReference type="Pfam" id="PF24879"/>
    </source>
</evidence>